<proteinExistence type="predicted"/>
<dbReference type="Proteomes" id="UP000192328">
    <property type="component" value="Unassembled WGS sequence"/>
</dbReference>
<gene>
    <name evidence="1" type="ORF">SAMN06297397_0301</name>
</gene>
<accession>A0AC61PHT2</accession>
<comment type="caution">
    <text evidence="1">The sequence shown here is derived from an EMBL/GenBank/DDBJ whole genome shotgun (WGS) entry which is preliminary data.</text>
</comment>
<evidence type="ECO:0000313" key="1">
    <source>
        <dbReference type="EMBL" id="SMC36529.1"/>
    </source>
</evidence>
<organism evidence="1 2">
    <name type="scientific">Aristaeella lactis</name>
    <dbReference type="NCBI Taxonomy" id="3046383"/>
    <lineage>
        <taxon>Bacteria</taxon>
        <taxon>Bacillati</taxon>
        <taxon>Bacillota</taxon>
        <taxon>Clostridia</taxon>
        <taxon>Eubacteriales</taxon>
        <taxon>Aristaeellaceae</taxon>
        <taxon>Aristaeella</taxon>
    </lineage>
</organism>
<dbReference type="EMBL" id="FWXZ01000001">
    <property type="protein sequence ID" value="SMC36529.1"/>
    <property type="molecule type" value="Genomic_DNA"/>
</dbReference>
<reference evidence="1" key="1">
    <citation type="submission" date="2017-04" db="EMBL/GenBank/DDBJ databases">
        <authorList>
            <person name="Varghese N."/>
            <person name="Submissions S."/>
        </authorList>
    </citation>
    <scope>NUCLEOTIDE SEQUENCE</scope>
    <source>
        <strain evidence="1">WTE2008</strain>
    </source>
</reference>
<evidence type="ECO:0000313" key="2">
    <source>
        <dbReference type="Proteomes" id="UP000192328"/>
    </source>
</evidence>
<name>A0AC61PHT2_9FIRM</name>
<sequence length="549" mass="59984">MKKLTAILLSIMMLLACVVTASAEDASYLGVMLGTNVMSLDTNLATDGDSFEVIADCIDGLMQMDKDGAAVPAIAESYDLSEDGLTYTFHLRDAKWNNGTAVTANDFVFAWRRIAKEAGEYAYMLDEIGNIKGAAEIISGSESDLTTLGVNAADDKTLVVELNVPVSFFPSLMYFPTFYPINEEFYNSLADGTYGTSPETFLSNGAFVLESYTPGTANLSVKKNPDYWDADRVKLAGITYQVVGSSDNALTAFRNNTLDVVMISGDQVDAAKKDAALAEKLKVTGAGYMWYLSFSQTEKNAEGGMLANANLRLAISNAIDRDNLVDNYVMDGSLATFTAVPPQFAASSTTGEDFSANQDAFTDYVGYNPEKAAEYYEAAKAELGKDSFTFTMIYGNNEGDEVQKVAQAIKEDVEDALPGVVINLQSMTKAERLDKMQNDNYDIALTRWGPDYADPMTYLGMWVTNNSNNYGFWSNAEFDQLIADCTTGAYITDYDARWDAMFKAETLVMQEAVIAPLYTKANANLITDGVEGIDFHPVALNRVYKDTTK</sequence>
<protein>
    <submittedName>
        <fullName evidence="1">Oligopeptide transport system substrate-binding protein</fullName>
    </submittedName>
</protein>
<keyword evidence="2" id="KW-1185">Reference proteome</keyword>